<organism evidence="1 2">
    <name type="scientific">Microbacterium phage Nicole72</name>
    <dbReference type="NCBI Taxonomy" id="3062838"/>
    <lineage>
        <taxon>Viruses</taxon>
        <taxon>Duplodnaviria</taxon>
        <taxon>Heunggongvirae</taxon>
        <taxon>Uroviricota</taxon>
        <taxon>Caudoviricetes</taxon>
        <taxon>Hodgkinviridae</taxon>
        <taxon>Meganvirus</taxon>
        <taxon>Meganvirus nichole72</taxon>
    </lineage>
</organism>
<name>A0ACD4ULP1_9CAUD</name>
<evidence type="ECO:0000313" key="2">
    <source>
        <dbReference type="Proteomes" id="UP001654554"/>
    </source>
</evidence>
<evidence type="ECO:0000313" key="1">
    <source>
        <dbReference type="EMBL" id="WKW87071.1"/>
    </source>
</evidence>
<keyword evidence="2" id="KW-1185">Reference proteome</keyword>
<gene>
    <name evidence="1" type="primary">34</name>
    <name evidence="1" type="ORF">SEA_NICOLE72_34</name>
</gene>
<dbReference type="EMBL" id="OR159674">
    <property type="protein sequence ID" value="WKW87071.1"/>
    <property type="molecule type" value="Genomic_DNA"/>
</dbReference>
<reference evidence="1" key="1">
    <citation type="submission" date="2023-06" db="EMBL/GenBank/DDBJ databases">
        <authorList>
            <person name="Byrum C.A."/>
            <person name="Fullante V.A."/>
            <person name="Ghosh G."/>
            <person name="Ivey A.L."/>
            <person name="Joby C.P."/>
            <person name="Johnson E."/>
            <person name="Kamil H.A."/>
            <person name="Martinez L."/>
            <person name="Tutelo G.A."/>
            <person name="Wilson D."/>
            <person name="Ziegler A.J."/>
            <person name="Garlena R.A."/>
            <person name="Russell D.A."/>
            <person name="Jacobs-Sera D."/>
            <person name="Hatfull G.F."/>
        </authorList>
    </citation>
    <scope>NUCLEOTIDE SEQUENCE</scope>
</reference>
<proteinExistence type="predicted"/>
<sequence>MADCIERHRLSIYDRGGSRRVHNLVDIASVEWERARDAKSTAQFSVTGRACVEQADIIRDIANGAGRYELVIHRGDERVWEGPIRRVGTLRDRATVLATDIKEYMDRTSLSKAWPNPDGGGPPLMGDRLEEIISYELTEPYVMETNSGPVVVRRWEGLDQPINVLPFLTVYPGSVLTRSETEEFEMMLGEHIDNLVDGGMDFTVVGRRMILWDSALSIGQTRRLTDADFYGDIEVIRYPSEHWSISHLSASRDDESGFRGVGHAGAEDDYYGVWENVVSMQSEESTSEPTQLELNSQAQRDILHRTPVPLEVHIPDGVGLRLSNDLTIQHLVPGVIMPVVTDRNIQRVTQPQRLDHVKVTETAQGETVQVSLSPFGDVSVVGA</sequence>
<dbReference type="Proteomes" id="UP001654554">
    <property type="component" value="Segment"/>
</dbReference>
<protein>
    <submittedName>
        <fullName evidence="1">Minor tail protein</fullName>
    </submittedName>
</protein>
<accession>A0ACD4ULP1</accession>